<reference evidence="3" key="1">
    <citation type="submission" date="2022-06" db="EMBL/GenBank/DDBJ databases">
        <title>WGS of actinobacteria.</title>
        <authorList>
            <person name="Thawai C."/>
        </authorList>
    </citation>
    <scope>NUCLEOTIDE SEQUENCE</scope>
    <source>
        <strain evidence="3">AA8</strain>
    </source>
</reference>
<dbReference type="Gene3D" id="3.40.190.290">
    <property type="match status" value="1"/>
</dbReference>
<keyword evidence="4" id="KW-1185">Reference proteome</keyword>
<protein>
    <submittedName>
        <fullName evidence="3">LysR substrate-binding domain-containing protein</fullName>
    </submittedName>
</protein>
<feature type="domain" description="LysR substrate-binding" evidence="2">
    <location>
        <begin position="7"/>
        <end position="82"/>
    </location>
</feature>
<evidence type="ECO:0000313" key="4">
    <source>
        <dbReference type="Proteomes" id="UP001142374"/>
    </source>
</evidence>
<sequence>MAPEDPLLTPAGRTALALAALAGRPLISLPRGTGLRGVLEHACAQAGFQPRITLEAAAPHLLARLAGRGLGVAILPRGPARGRSQAGPAHPPHHRPHPPWPKSPSLGPRTALPPQRPAPSSPACGRHSQQPNPKNF</sequence>
<accession>A0A9X2LFT3</accession>
<organism evidence="3 4">
    <name type="scientific">Streptomyces telluris</name>
    <dbReference type="NCBI Taxonomy" id="2720021"/>
    <lineage>
        <taxon>Bacteria</taxon>
        <taxon>Bacillati</taxon>
        <taxon>Actinomycetota</taxon>
        <taxon>Actinomycetes</taxon>
        <taxon>Kitasatosporales</taxon>
        <taxon>Streptomycetaceae</taxon>
        <taxon>Streptomyces</taxon>
    </lineage>
</organism>
<dbReference type="RefSeq" id="WP_240977032.1">
    <property type="nucleotide sequence ID" value="NZ_JAATER010000719.1"/>
</dbReference>
<feature type="region of interest" description="Disordered" evidence="1">
    <location>
        <begin position="74"/>
        <end position="136"/>
    </location>
</feature>
<dbReference type="Proteomes" id="UP001142374">
    <property type="component" value="Unassembled WGS sequence"/>
</dbReference>
<dbReference type="SUPFAM" id="SSF53850">
    <property type="entry name" value="Periplasmic binding protein-like II"/>
    <property type="match status" value="1"/>
</dbReference>
<evidence type="ECO:0000259" key="2">
    <source>
        <dbReference type="Pfam" id="PF03466"/>
    </source>
</evidence>
<proteinExistence type="predicted"/>
<feature type="compositionally biased region" description="Polar residues" evidence="1">
    <location>
        <begin position="127"/>
        <end position="136"/>
    </location>
</feature>
<evidence type="ECO:0000313" key="3">
    <source>
        <dbReference type="EMBL" id="MCQ8770541.1"/>
    </source>
</evidence>
<dbReference type="InterPro" id="IPR005119">
    <property type="entry name" value="LysR_subst-bd"/>
</dbReference>
<dbReference type="EMBL" id="JANIID010000008">
    <property type="protein sequence ID" value="MCQ8770541.1"/>
    <property type="molecule type" value="Genomic_DNA"/>
</dbReference>
<dbReference type="AlphaFoldDB" id="A0A9X2LFT3"/>
<comment type="caution">
    <text evidence="3">The sequence shown here is derived from an EMBL/GenBank/DDBJ whole genome shotgun (WGS) entry which is preliminary data.</text>
</comment>
<gene>
    <name evidence="3" type="ORF">NQU55_12235</name>
</gene>
<dbReference type="Pfam" id="PF03466">
    <property type="entry name" value="LysR_substrate"/>
    <property type="match status" value="1"/>
</dbReference>
<name>A0A9X2LFT3_9ACTN</name>
<evidence type="ECO:0000256" key="1">
    <source>
        <dbReference type="SAM" id="MobiDB-lite"/>
    </source>
</evidence>